<accession>A0A815DYK2</accession>
<dbReference type="EMBL" id="CAJNOI010000550">
    <property type="protein sequence ID" value="CAF1304898.1"/>
    <property type="molecule type" value="Genomic_DNA"/>
</dbReference>
<protein>
    <submittedName>
        <fullName evidence="1">Uncharacterized protein</fullName>
    </submittedName>
</protein>
<evidence type="ECO:0000313" key="2">
    <source>
        <dbReference type="Proteomes" id="UP000663877"/>
    </source>
</evidence>
<dbReference type="Proteomes" id="UP000663877">
    <property type="component" value="Unassembled WGS sequence"/>
</dbReference>
<name>A0A815DYK2_9BILA</name>
<comment type="caution">
    <text evidence="1">The sequence shown here is derived from an EMBL/GenBank/DDBJ whole genome shotgun (WGS) entry which is preliminary data.</text>
</comment>
<proteinExistence type="predicted"/>
<gene>
    <name evidence="1" type="ORF">BJG266_LOCUS32487</name>
</gene>
<sequence>MGWNGTGHDSHGMGWDEYCFSMNPMGWDGMSRIVP</sequence>
<evidence type="ECO:0000313" key="1">
    <source>
        <dbReference type="EMBL" id="CAF1304898.1"/>
    </source>
</evidence>
<feature type="non-terminal residue" evidence="1">
    <location>
        <position position="35"/>
    </location>
</feature>
<reference evidence="1" key="1">
    <citation type="submission" date="2021-02" db="EMBL/GenBank/DDBJ databases">
        <authorList>
            <person name="Nowell W R."/>
        </authorList>
    </citation>
    <scope>NUCLEOTIDE SEQUENCE</scope>
</reference>
<organism evidence="1 2">
    <name type="scientific">Adineta steineri</name>
    <dbReference type="NCBI Taxonomy" id="433720"/>
    <lineage>
        <taxon>Eukaryota</taxon>
        <taxon>Metazoa</taxon>
        <taxon>Spiralia</taxon>
        <taxon>Gnathifera</taxon>
        <taxon>Rotifera</taxon>
        <taxon>Eurotatoria</taxon>
        <taxon>Bdelloidea</taxon>
        <taxon>Adinetida</taxon>
        <taxon>Adinetidae</taxon>
        <taxon>Adineta</taxon>
    </lineage>
</organism>
<dbReference type="AlphaFoldDB" id="A0A815DYK2"/>